<proteinExistence type="predicted"/>
<comment type="caution">
    <text evidence="1">The sequence shown here is derived from an EMBL/GenBank/DDBJ whole genome shotgun (WGS) entry which is preliminary data.</text>
</comment>
<reference evidence="1 2" key="1">
    <citation type="journal article" date="2016" name="Nat. Commun.">
        <title>Thousands of microbial genomes shed light on interconnected biogeochemical processes in an aquifer system.</title>
        <authorList>
            <person name="Anantharaman K."/>
            <person name="Brown C.T."/>
            <person name="Hug L.A."/>
            <person name="Sharon I."/>
            <person name="Castelle C.J."/>
            <person name="Probst A.J."/>
            <person name="Thomas B.C."/>
            <person name="Singh A."/>
            <person name="Wilkins M.J."/>
            <person name="Karaoz U."/>
            <person name="Brodie E.L."/>
            <person name="Williams K.H."/>
            <person name="Hubbard S.S."/>
            <person name="Banfield J.F."/>
        </authorList>
    </citation>
    <scope>NUCLEOTIDE SEQUENCE [LARGE SCALE GENOMIC DNA]</scope>
</reference>
<name>A0A1G1XRY2_9BACT</name>
<evidence type="ECO:0000313" key="1">
    <source>
        <dbReference type="EMBL" id="OGY42380.1"/>
    </source>
</evidence>
<dbReference type="AlphaFoldDB" id="A0A1G1XRY2"/>
<dbReference type="EMBL" id="MHHZ01000004">
    <property type="protein sequence ID" value="OGY42380.1"/>
    <property type="molecule type" value="Genomic_DNA"/>
</dbReference>
<dbReference type="Proteomes" id="UP000176498">
    <property type="component" value="Unassembled WGS sequence"/>
</dbReference>
<protein>
    <submittedName>
        <fullName evidence="1">Uncharacterized protein</fullName>
    </submittedName>
</protein>
<gene>
    <name evidence="1" type="ORF">A2Y82_04465</name>
</gene>
<organism evidence="1 2">
    <name type="scientific">Candidatus Buchananbacteria bacterium RBG_13_36_9</name>
    <dbReference type="NCBI Taxonomy" id="1797530"/>
    <lineage>
        <taxon>Bacteria</taxon>
        <taxon>Candidatus Buchananiibacteriota</taxon>
    </lineage>
</organism>
<sequence>MEKKLAHNLILTVTIIVLAYILSHQVKAGLVSGFSDQLSSQVIASASNHTINFKNSSDFGPNKTLEIYFEQDFDLGLINYTDIDLLDDGSNKNLAATPGSGVGSNIGVSISGQTITFTQNDTDTIAAGSAITIKIGSIAEHQTEGDQQIYNPETAETYKISISGSFGDMGTISVQILESDMVGLKAKIEPELSFYMRNSDDSGVFSNCSLGIVSQSSVSECSFRLAGETNAVNGFQIWISSDGDLRNDSDSIAKITENTQVVAGTESYGLAITAGNNITEAGDFTDDDTPILSTNTLLISTNSVYNYIQGNLATSSEVTLKVSVSSQTAAGSYRQLLYFSIIGNY</sequence>
<accession>A0A1G1XRY2</accession>
<evidence type="ECO:0000313" key="2">
    <source>
        <dbReference type="Proteomes" id="UP000176498"/>
    </source>
</evidence>